<reference evidence="1" key="1">
    <citation type="submission" date="2015-07" db="EMBL/GenBank/DDBJ databases">
        <title>Adaptation to a free-living lifestyle via gene acquisitions in the diplomonad Trepomonas sp. PC1.</title>
        <authorList>
            <person name="Xu F."/>
            <person name="Jerlstrom-Hultqvist J."/>
            <person name="Kolisko M."/>
            <person name="Simpson A.G.B."/>
            <person name="Roger A.J."/>
            <person name="Svard S.G."/>
            <person name="Andersson J.O."/>
        </authorList>
    </citation>
    <scope>NUCLEOTIDE SEQUENCE</scope>
    <source>
        <strain evidence="1">PC1</strain>
    </source>
</reference>
<dbReference type="AlphaFoldDB" id="A0A146JXD3"/>
<proteinExistence type="predicted"/>
<gene>
    <name evidence="1" type="ORF">TPC1_31165</name>
</gene>
<sequence length="403" mass="46911">QYGIYNMEVVELQNPTGTLFNSYGLQKSDESKLFGNWMIDGGIYGFNLAKERIILIELDFQTRGNGFLHGGQIYIVNAESYKIKVIDFESFEISELDFKLYHCFYNFTIVEDFLFYIDKEQKLVQFNLLTKTQNVLSLQCCNSVTAQRNQIAVATYNGKAQTSIFLVQAEIQKQKVVDGAFRFDPAGILVESYGVLFIDPLDPDLKVKSGLEKFDTQKFFYTALGVTRYKDFVTKERIQKRINWQQKLQYVVNVEVEVQKLKMALQKADWAGIVKLERQFLKQHVNEIIKFIESLKSCKEEAIFEILGFHLVNSESTIATKQQFLEALSMNGDEFSPKIQEYASQIKKIVKEDSLLHQLRQISETMLEMQREIKEIKLQQAQDKLQYESSIQEIRKEQSQQQR</sequence>
<dbReference type="EMBL" id="GDID01007266">
    <property type="protein sequence ID" value="JAP89340.1"/>
    <property type="molecule type" value="Transcribed_RNA"/>
</dbReference>
<protein>
    <submittedName>
        <fullName evidence="1">Uncharacterized protein</fullName>
    </submittedName>
</protein>
<name>A0A146JXD3_9EUKA</name>
<accession>A0A146JXD3</accession>
<organism evidence="1">
    <name type="scientific">Trepomonas sp. PC1</name>
    <dbReference type="NCBI Taxonomy" id="1076344"/>
    <lineage>
        <taxon>Eukaryota</taxon>
        <taxon>Metamonada</taxon>
        <taxon>Diplomonadida</taxon>
        <taxon>Hexamitidae</taxon>
        <taxon>Hexamitinae</taxon>
        <taxon>Trepomonas</taxon>
    </lineage>
</organism>
<feature type="non-terminal residue" evidence="1">
    <location>
        <position position="403"/>
    </location>
</feature>
<feature type="non-terminal residue" evidence="1">
    <location>
        <position position="1"/>
    </location>
</feature>
<evidence type="ECO:0000313" key="1">
    <source>
        <dbReference type="EMBL" id="JAP89340.1"/>
    </source>
</evidence>